<feature type="transmembrane region" description="Helical" evidence="10">
    <location>
        <begin position="24"/>
        <end position="44"/>
    </location>
</feature>
<keyword evidence="13" id="KW-1185">Reference proteome</keyword>
<dbReference type="PANTHER" id="PTHR24421:SF10">
    <property type="entry name" value="NITRATE_NITRITE SENSOR PROTEIN NARQ"/>
    <property type="match status" value="1"/>
</dbReference>
<dbReference type="GO" id="GO:0046983">
    <property type="term" value="F:protein dimerization activity"/>
    <property type="evidence" value="ECO:0007669"/>
    <property type="project" value="InterPro"/>
</dbReference>
<accession>A0A1W0B717</accession>
<evidence type="ECO:0000256" key="3">
    <source>
        <dbReference type="ARBA" id="ARBA00022553"/>
    </source>
</evidence>
<dbReference type="EMBL" id="MUMY01000025">
    <property type="protein sequence ID" value="ONM46390.1"/>
    <property type="molecule type" value="Genomic_DNA"/>
</dbReference>
<evidence type="ECO:0000256" key="4">
    <source>
        <dbReference type="ARBA" id="ARBA00022679"/>
    </source>
</evidence>
<keyword evidence="3" id="KW-0597">Phosphoprotein</keyword>
<feature type="coiled-coil region" evidence="9">
    <location>
        <begin position="136"/>
        <end position="163"/>
    </location>
</feature>
<dbReference type="Pfam" id="PF07730">
    <property type="entry name" value="HisKA_3"/>
    <property type="match status" value="1"/>
</dbReference>
<gene>
    <name evidence="12" type="ORF">B0T46_23065</name>
</gene>
<dbReference type="Gene3D" id="3.30.565.10">
    <property type="entry name" value="Histidine kinase-like ATPase, C-terminal domain"/>
    <property type="match status" value="1"/>
</dbReference>
<feature type="transmembrane region" description="Helical" evidence="10">
    <location>
        <begin position="112"/>
        <end position="131"/>
    </location>
</feature>
<keyword evidence="10" id="KW-0812">Transmembrane</keyword>
<keyword evidence="7" id="KW-0067">ATP-binding</keyword>
<evidence type="ECO:0000256" key="10">
    <source>
        <dbReference type="SAM" id="Phobius"/>
    </source>
</evidence>
<protein>
    <recommendedName>
        <fullName evidence="2">histidine kinase</fullName>
        <ecNumber evidence="2">2.7.13.3</ecNumber>
    </recommendedName>
</protein>
<dbReference type="EC" id="2.7.13.3" evidence="2"/>
<dbReference type="InterPro" id="IPR050482">
    <property type="entry name" value="Sensor_HK_TwoCompSys"/>
</dbReference>
<evidence type="ECO:0000256" key="8">
    <source>
        <dbReference type="ARBA" id="ARBA00023012"/>
    </source>
</evidence>
<keyword evidence="8" id="KW-0902">Two-component regulatory system</keyword>
<dbReference type="GO" id="GO:0000155">
    <property type="term" value="F:phosphorelay sensor kinase activity"/>
    <property type="evidence" value="ECO:0007669"/>
    <property type="project" value="InterPro"/>
</dbReference>
<keyword evidence="5" id="KW-0547">Nucleotide-binding</keyword>
<comment type="caution">
    <text evidence="12">The sequence shown here is derived from an EMBL/GenBank/DDBJ whole genome shotgun (WGS) entry which is preliminary data.</text>
</comment>
<evidence type="ECO:0000313" key="12">
    <source>
        <dbReference type="EMBL" id="ONM46390.1"/>
    </source>
</evidence>
<name>A0A1W0B717_9NOCA</name>
<dbReference type="AlphaFoldDB" id="A0A1W0B717"/>
<organism evidence="12 13">
    <name type="scientific">Nocardia donostiensis</name>
    <dbReference type="NCBI Taxonomy" id="1538463"/>
    <lineage>
        <taxon>Bacteria</taxon>
        <taxon>Bacillati</taxon>
        <taxon>Actinomycetota</taxon>
        <taxon>Actinomycetes</taxon>
        <taxon>Mycobacteriales</taxon>
        <taxon>Nocardiaceae</taxon>
        <taxon>Nocardia</taxon>
    </lineage>
</organism>
<sequence>MVVVVVVALGAARELVLPQQPTRLITASSWFYIAIVLMSAVLLLSREHRPVRTAWGITALSLLNPNYASLVAAYSLGASGRLTPRRCAAAVALTAGWAVGAGVFAMPSVEAATTGPGLIAAAVLLGLYVGARRNLIDSLRDRAARAEREKHYLAERARAEERDRMVTEMHDVVGHRLTMMVLQAGALSVAADEPGVREAAEQLRRSGREALTELRDVVRLLHSDPRISAGLDVVLGELVAKSVQAGMAVVFTQEGTCTSLDGHTGHLVFRLVREGLTNAHRHAPGAPVEITVRYGAAGARVVITNSAPTDRTWGSGSGLGLRELARRIEDIGGTVGAGSAADGGFTVDTWIPTRSTPVGSAYDPGAHCRR</sequence>
<keyword evidence="9" id="KW-0175">Coiled coil</keyword>
<keyword evidence="10" id="KW-1133">Transmembrane helix</keyword>
<proteinExistence type="predicted"/>
<evidence type="ECO:0000256" key="9">
    <source>
        <dbReference type="SAM" id="Coils"/>
    </source>
</evidence>
<evidence type="ECO:0000313" key="13">
    <source>
        <dbReference type="Proteomes" id="UP000188836"/>
    </source>
</evidence>
<evidence type="ECO:0000256" key="5">
    <source>
        <dbReference type="ARBA" id="ARBA00022741"/>
    </source>
</evidence>
<dbReference type="Proteomes" id="UP000188836">
    <property type="component" value="Unassembled WGS sequence"/>
</dbReference>
<evidence type="ECO:0000256" key="2">
    <source>
        <dbReference type="ARBA" id="ARBA00012438"/>
    </source>
</evidence>
<comment type="catalytic activity">
    <reaction evidence="1">
        <text>ATP + protein L-histidine = ADP + protein N-phospho-L-histidine.</text>
        <dbReference type="EC" id="2.7.13.3"/>
    </reaction>
</comment>
<dbReference type="GO" id="GO:0016020">
    <property type="term" value="C:membrane"/>
    <property type="evidence" value="ECO:0007669"/>
    <property type="project" value="InterPro"/>
</dbReference>
<dbReference type="STRING" id="1538463.B0T36_06060"/>
<reference evidence="12 13" key="1">
    <citation type="journal article" date="2016" name="Antonie Van Leeuwenhoek">
        <title>Nocardia donostiensis sp. nov., isolated from human respiratory specimens.</title>
        <authorList>
            <person name="Ercibengoa M."/>
            <person name="Bell M."/>
            <person name="Marimon J.M."/>
            <person name="Humrighouse B."/>
            <person name="Klenk H.P."/>
            <person name="Potter G."/>
            <person name="Perez-Trallero E."/>
        </authorList>
    </citation>
    <scope>NUCLEOTIDE SEQUENCE [LARGE SCALE GENOMIC DNA]</scope>
    <source>
        <strain evidence="12 13">X1655</strain>
    </source>
</reference>
<dbReference type="PANTHER" id="PTHR24421">
    <property type="entry name" value="NITRATE/NITRITE SENSOR PROTEIN NARX-RELATED"/>
    <property type="match status" value="1"/>
</dbReference>
<keyword evidence="4" id="KW-0808">Transferase</keyword>
<evidence type="ECO:0000256" key="1">
    <source>
        <dbReference type="ARBA" id="ARBA00000085"/>
    </source>
</evidence>
<feature type="domain" description="Signal transduction histidine kinase subgroup 3 dimerisation and phosphoacceptor" evidence="11">
    <location>
        <begin position="161"/>
        <end position="223"/>
    </location>
</feature>
<evidence type="ECO:0000256" key="6">
    <source>
        <dbReference type="ARBA" id="ARBA00022777"/>
    </source>
</evidence>
<dbReference type="GO" id="GO:0005524">
    <property type="term" value="F:ATP binding"/>
    <property type="evidence" value="ECO:0007669"/>
    <property type="project" value="UniProtKB-KW"/>
</dbReference>
<dbReference type="InterPro" id="IPR011712">
    <property type="entry name" value="Sig_transdc_His_kin_sub3_dim/P"/>
</dbReference>
<keyword evidence="6" id="KW-0418">Kinase</keyword>
<dbReference type="CDD" id="cd16917">
    <property type="entry name" value="HATPase_UhpB-NarQ-NarX-like"/>
    <property type="match status" value="1"/>
</dbReference>
<dbReference type="SUPFAM" id="SSF55874">
    <property type="entry name" value="ATPase domain of HSP90 chaperone/DNA topoisomerase II/histidine kinase"/>
    <property type="match status" value="1"/>
</dbReference>
<dbReference type="Gene3D" id="1.20.5.1930">
    <property type="match status" value="1"/>
</dbReference>
<feature type="transmembrane region" description="Helical" evidence="10">
    <location>
        <begin position="87"/>
        <end position="106"/>
    </location>
</feature>
<evidence type="ECO:0000256" key="7">
    <source>
        <dbReference type="ARBA" id="ARBA00022840"/>
    </source>
</evidence>
<keyword evidence="10" id="KW-0472">Membrane</keyword>
<evidence type="ECO:0000259" key="11">
    <source>
        <dbReference type="Pfam" id="PF07730"/>
    </source>
</evidence>
<dbReference type="InterPro" id="IPR036890">
    <property type="entry name" value="HATPase_C_sf"/>
</dbReference>